<keyword evidence="3" id="KW-1185">Reference proteome</keyword>
<sequence length="259" mass="28276">MMNNILRLFVMLVCITSTSINATVIARDLSHAPTFGLLDYSNNYRDAFSSSSDSAQIYQKGIDAIPAALIDDTLSNPLDDLGIITSSNTVPFFGIVDTTNPNNPSGDIEASWLFNIDGFKQLLFSIDIAAMGDFESSDFFSWHYQIDNLGWQSLMTSSTDEQSSNSYQLESNKVINLNDPLSTNGRLLSNNFSAFTKSISGTGSILALKLNAVTNGGSEAIAFQQLLISGESITDISEPNQWPIIMLALGLLAYRQKLR</sequence>
<dbReference type="Proteomes" id="UP000568664">
    <property type="component" value="Unassembled WGS sequence"/>
</dbReference>
<accession>A0A7Y0LFH1</accession>
<evidence type="ECO:0000313" key="3">
    <source>
        <dbReference type="Proteomes" id="UP000568664"/>
    </source>
</evidence>
<evidence type="ECO:0000256" key="1">
    <source>
        <dbReference type="SAM" id="SignalP"/>
    </source>
</evidence>
<feature type="signal peptide" evidence="1">
    <location>
        <begin position="1"/>
        <end position="22"/>
    </location>
</feature>
<name>A0A7Y0LFH1_9GAMM</name>
<gene>
    <name evidence="2" type="ORF">HII17_16690</name>
</gene>
<dbReference type="AlphaFoldDB" id="A0A7Y0LFH1"/>
<dbReference type="RefSeq" id="WP_169076515.1">
    <property type="nucleotide sequence ID" value="NZ_JABBXH010000007.1"/>
</dbReference>
<comment type="caution">
    <text evidence="2">The sequence shown here is derived from an EMBL/GenBank/DDBJ whole genome shotgun (WGS) entry which is preliminary data.</text>
</comment>
<organism evidence="2 3">
    <name type="scientific">Thalassotalea algicola</name>
    <dbReference type="NCBI Taxonomy" id="2716224"/>
    <lineage>
        <taxon>Bacteria</taxon>
        <taxon>Pseudomonadati</taxon>
        <taxon>Pseudomonadota</taxon>
        <taxon>Gammaproteobacteria</taxon>
        <taxon>Alteromonadales</taxon>
        <taxon>Colwelliaceae</taxon>
        <taxon>Thalassotalea</taxon>
    </lineage>
</organism>
<feature type="chain" id="PRO_5030815234" description="PEP-CTERM sorting domain-containing protein" evidence="1">
    <location>
        <begin position="23"/>
        <end position="259"/>
    </location>
</feature>
<reference evidence="2 3" key="1">
    <citation type="submission" date="2020-04" db="EMBL/GenBank/DDBJ databases">
        <title>Thalassotalea sp. M1531, isolated from the surface of marine red alga.</title>
        <authorList>
            <person name="Pang L."/>
            <person name="Lu D.-C."/>
        </authorList>
    </citation>
    <scope>NUCLEOTIDE SEQUENCE [LARGE SCALE GENOMIC DNA]</scope>
    <source>
        <strain evidence="2 3">M1531</strain>
    </source>
</reference>
<evidence type="ECO:0008006" key="4">
    <source>
        <dbReference type="Google" id="ProtNLM"/>
    </source>
</evidence>
<evidence type="ECO:0000313" key="2">
    <source>
        <dbReference type="EMBL" id="NMP33192.1"/>
    </source>
</evidence>
<proteinExistence type="predicted"/>
<dbReference type="EMBL" id="JABBXH010000007">
    <property type="protein sequence ID" value="NMP33192.1"/>
    <property type="molecule type" value="Genomic_DNA"/>
</dbReference>
<protein>
    <recommendedName>
        <fullName evidence="4">PEP-CTERM sorting domain-containing protein</fullName>
    </recommendedName>
</protein>
<keyword evidence="1" id="KW-0732">Signal</keyword>